<dbReference type="InterPro" id="IPR036156">
    <property type="entry name" value="Beta-gal/glucu_dom_sf"/>
</dbReference>
<dbReference type="PRINTS" id="PR00132">
    <property type="entry name" value="GLHYDRLASE2"/>
</dbReference>
<dbReference type="AlphaFoldDB" id="A0A1I6IPV4"/>
<dbReference type="InterPro" id="IPR023232">
    <property type="entry name" value="Glyco_hydro_2_AS"/>
</dbReference>
<protein>
    <recommendedName>
        <fullName evidence="4 8">Beta-galactosidase</fullName>
        <ecNumber evidence="3 8">3.2.1.23</ecNumber>
    </recommendedName>
    <alternativeName>
        <fullName evidence="7 8">Lactase</fullName>
    </alternativeName>
</protein>
<comment type="similarity">
    <text evidence="2 8">Belongs to the glycosyl hydrolase 2 family.</text>
</comment>
<dbReference type="SUPFAM" id="SSF49785">
    <property type="entry name" value="Galactose-binding domain-like"/>
    <property type="match status" value="1"/>
</dbReference>
<evidence type="ECO:0000256" key="6">
    <source>
        <dbReference type="ARBA" id="ARBA00023295"/>
    </source>
</evidence>
<dbReference type="Gene3D" id="3.20.20.80">
    <property type="entry name" value="Glycosidases"/>
    <property type="match status" value="1"/>
</dbReference>
<dbReference type="InterPro" id="IPR013783">
    <property type="entry name" value="Ig-like_fold"/>
</dbReference>
<accession>A0A1I6IPV4</accession>
<dbReference type="PANTHER" id="PTHR46323">
    <property type="entry name" value="BETA-GALACTOSIDASE"/>
    <property type="match status" value="1"/>
</dbReference>
<evidence type="ECO:0000256" key="1">
    <source>
        <dbReference type="ARBA" id="ARBA00001412"/>
    </source>
</evidence>
<evidence type="ECO:0000256" key="7">
    <source>
        <dbReference type="ARBA" id="ARBA00032230"/>
    </source>
</evidence>
<name>A0A1I6IPV4_9FIRM</name>
<dbReference type="InterPro" id="IPR017853">
    <property type="entry name" value="GH"/>
</dbReference>
<dbReference type="InterPro" id="IPR011013">
    <property type="entry name" value="Gal_mutarotase_sf_dom"/>
</dbReference>
<dbReference type="Pfam" id="PF02836">
    <property type="entry name" value="Glyco_hydro_2_C"/>
    <property type="match status" value="1"/>
</dbReference>
<dbReference type="InterPro" id="IPR032312">
    <property type="entry name" value="LacZ_4"/>
</dbReference>
<reference evidence="10 11" key="1">
    <citation type="submission" date="2016-10" db="EMBL/GenBank/DDBJ databases">
        <authorList>
            <person name="de Groot N.N."/>
        </authorList>
    </citation>
    <scope>NUCLEOTIDE SEQUENCE [LARGE SCALE GENOMIC DNA]</scope>
    <source>
        <strain evidence="10 11">743A</strain>
    </source>
</reference>
<dbReference type="PANTHER" id="PTHR46323:SF2">
    <property type="entry name" value="BETA-GALACTOSIDASE"/>
    <property type="match status" value="1"/>
</dbReference>
<evidence type="ECO:0000256" key="8">
    <source>
        <dbReference type="RuleBase" id="RU361154"/>
    </source>
</evidence>
<dbReference type="Proteomes" id="UP000199659">
    <property type="component" value="Unassembled WGS sequence"/>
</dbReference>
<evidence type="ECO:0000313" key="11">
    <source>
        <dbReference type="Proteomes" id="UP000199659"/>
    </source>
</evidence>
<dbReference type="Gene3D" id="2.70.98.10">
    <property type="match status" value="1"/>
</dbReference>
<dbReference type="SMART" id="SM01038">
    <property type="entry name" value="Bgal_small_N"/>
    <property type="match status" value="1"/>
</dbReference>
<dbReference type="PROSITE" id="PS00608">
    <property type="entry name" value="GLYCOSYL_HYDROL_F2_2"/>
    <property type="match status" value="1"/>
</dbReference>
<feature type="domain" description="Beta galactosidase small chain/" evidence="9">
    <location>
        <begin position="744"/>
        <end position="1015"/>
    </location>
</feature>
<dbReference type="InterPro" id="IPR008979">
    <property type="entry name" value="Galactose-bd-like_sf"/>
</dbReference>
<dbReference type="SUPFAM" id="SSF51445">
    <property type="entry name" value="(Trans)glycosidases"/>
    <property type="match status" value="1"/>
</dbReference>
<keyword evidence="5 8" id="KW-0378">Hydrolase</keyword>
<dbReference type="InterPro" id="IPR014718">
    <property type="entry name" value="GH-type_carb-bd"/>
</dbReference>
<evidence type="ECO:0000259" key="9">
    <source>
        <dbReference type="SMART" id="SM01038"/>
    </source>
</evidence>
<dbReference type="GO" id="GO:0004565">
    <property type="term" value="F:beta-galactosidase activity"/>
    <property type="evidence" value="ECO:0007669"/>
    <property type="project" value="UniProtKB-EC"/>
</dbReference>
<evidence type="ECO:0000256" key="5">
    <source>
        <dbReference type="ARBA" id="ARBA00022801"/>
    </source>
</evidence>
<dbReference type="EC" id="3.2.1.23" evidence="3 8"/>
<dbReference type="GO" id="GO:0005990">
    <property type="term" value="P:lactose catabolic process"/>
    <property type="evidence" value="ECO:0007669"/>
    <property type="project" value="TreeGrafter"/>
</dbReference>
<dbReference type="InterPro" id="IPR006101">
    <property type="entry name" value="Glyco_hydro_2"/>
</dbReference>
<evidence type="ECO:0000256" key="3">
    <source>
        <dbReference type="ARBA" id="ARBA00012756"/>
    </source>
</evidence>
<dbReference type="InterPro" id="IPR006103">
    <property type="entry name" value="Glyco_hydro_2_cat"/>
</dbReference>
<dbReference type="Gene3D" id="2.60.40.10">
    <property type="entry name" value="Immunoglobulins"/>
    <property type="match status" value="2"/>
</dbReference>
<organism evidence="10 11">
    <name type="scientific">Anaeromicropila populeti</name>
    <dbReference type="NCBI Taxonomy" id="37658"/>
    <lineage>
        <taxon>Bacteria</taxon>
        <taxon>Bacillati</taxon>
        <taxon>Bacillota</taxon>
        <taxon>Clostridia</taxon>
        <taxon>Lachnospirales</taxon>
        <taxon>Lachnospiraceae</taxon>
        <taxon>Anaeromicropila</taxon>
    </lineage>
</organism>
<dbReference type="GO" id="GO:0030246">
    <property type="term" value="F:carbohydrate binding"/>
    <property type="evidence" value="ECO:0007669"/>
    <property type="project" value="InterPro"/>
</dbReference>
<sequence>MDVKMNQRAAKADLAWLENPAVFSVNTIPPHSDHWFYEKECQALCQSEMPLKQSLNGRWLFHYAENPESRKEHFYEMDNSCDDFSSIQVPSHIQLEGYDYCHYTNKIYPWDGQEELLPPNISWKYNPVGSYVKYFELAENLKGKKIFLSFQGVETAFYVWLNGEFIGYAEDSFTPSEFDITEYIIEGTNKLCVEVYKRSSASWIEDQDFWRFSGIFREVYLYAVPELHIFDVFIKTKLNSDYKSGILEIDLQTKGNLKGSMSAKLLDSQNRTVAVLEHISTQPEMNLKIEVNQIQTWSAEEPYLYLLLLYCKDDSGNLIEVVPQKVGFRSFELRDKIMYLNGKRIVFKGVNRHEFSPSRGRAVTKKEMIWDIKFCKRNNINAVRTSHYPNQSEWYRLCDEYGIYLIDETNLESHGSWQRTDGTVPKWVVPGDLEEWRENVLSRANAMLQRDKNHPSILIWSCGNESYGGKDIYAMSQLFRQKDPGRLVHYEGVFWDRTYNETSDMESRMYAKPHEIEEYLLQDPQKPYISCEYMHAMGNSCGGMLKYTALEEKYPMYQGGFIWDYIDQVILREGKSGNNVFAYGGDFMDRPSDYNFCANGIVYADRTPSPKAQEVKFLYQNVKIMPDEKGVRIQNQNLFISTDHYIMECQVFRNGEPIYFTSGVVSVEPQKEQWIPIDYPHFNSEGEYVYRVSLHLREDTLWESKGYETAYGEYCCKTFSKEKVKQLENALPKVELIRGDGNYGIRSGDLSILFSVSEGGIVSIKKAGKELVSRAGKPVYWRASTDNDRGNSISFDAAQWGLASKYQKVTNFTVDTIGNCHQFSYTFLTPTNPGTLSKVIYTVDQTCNIRVQMKYFGKEGLTVLPLYGMEFKMVPDLKWFSWYGMGPDENYVDRSAGARLGKYEMRVMDNLSRYIVPQECGNRTGVRCAKVYDASGCGVEITMVKQPFELSVLPYSTVDLENAMHIEELPPVKNTYVRIAAKQMGVGGDDSWGAPVHPEYCISGEEDIEFEFMLSIIS</sequence>
<dbReference type="Pfam" id="PF16353">
    <property type="entry name" value="LacZ_4"/>
    <property type="match status" value="1"/>
</dbReference>
<dbReference type="InterPro" id="IPR006104">
    <property type="entry name" value="Glyco_hydro_2_N"/>
</dbReference>
<dbReference type="SUPFAM" id="SSF49303">
    <property type="entry name" value="beta-Galactosidase/glucuronidase domain"/>
    <property type="match status" value="2"/>
</dbReference>
<dbReference type="SUPFAM" id="SSF74650">
    <property type="entry name" value="Galactose mutarotase-like"/>
    <property type="match status" value="1"/>
</dbReference>
<dbReference type="RefSeq" id="WP_242940459.1">
    <property type="nucleotide sequence ID" value="NZ_FOYZ01000003.1"/>
</dbReference>
<dbReference type="InterPro" id="IPR004199">
    <property type="entry name" value="B-gal_small/dom_5"/>
</dbReference>
<proteinExistence type="inferred from homology"/>
<dbReference type="STRING" id="37658.SAMN05661086_01009"/>
<dbReference type="PROSITE" id="PS00719">
    <property type="entry name" value="GLYCOSYL_HYDROL_F2_1"/>
    <property type="match status" value="1"/>
</dbReference>
<keyword evidence="6 8" id="KW-0326">Glycosidase</keyword>
<dbReference type="Pfam" id="PF00703">
    <property type="entry name" value="Glyco_hydro_2"/>
    <property type="match status" value="1"/>
</dbReference>
<evidence type="ECO:0000256" key="2">
    <source>
        <dbReference type="ARBA" id="ARBA00007401"/>
    </source>
</evidence>
<dbReference type="Pfam" id="PF02929">
    <property type="entry name" value="Bgal_small_N"/>
    <property type="match status" value="1"/>
</dbReference>
<dbReference type="Gene3D" id="2.60.120.260">
    <property type="entry name" value="Galactose-binding domain-like"/>
    <property type="match status" value="1"/>
</dbReference>
<dbReference type="InterPro" id="IPR050347">
    <property type="entry name" value="Bact_Beta-galactosidase"/>
</dbReference>
<evidence type="ECO:0000313" key="10">
    <source>
        <dbReference type="EMBL" id="SFR68785.1"/>
    </source>
</evidence>
<dbReference type="EMBL" id="FOYZ01000003">
    <property type="protein sequence ID" value="SFR68785.1"/>
    <property type="molecule type" value="Genomic_DNA"/>
</dbReference>
<dbReference type="InterPro" id="IPR006102">
    <property type="entry name" value="Ig-like_GH2"/>
</dbReference>
<dbReference type="GO" id="GO:0009341">
    <property type="term" value="C:beta-galactosidase complex"/>
    <property type="evidence" value="ECO:0007669"/>
    <property type="project" value="InterPro"/>
</dbReference>
<keyword evidence="11" id="KW-1185">Reference proteome</keyword>
<comment type="catalytic activity">
    <reaction evidence="1 8">
        <text>Hydrolysis of terminal non-reducing beta-D-galactose residues in beta-D-galactosides.</text>
        <dbReference type="EC" id="3.2.1.23"/>
    </reaction>
</comment>
<gene>
    <name evidence="10" type="ORF">SAMN05661086_01009</name>
</gene>
<evidence type="ECO:0000256" key="4">
    <source>
        <dbReference type="ARBA" id="ARBA00013303"/>
    </source>
</evidence>
<dbReference type="Pfam" id="PF02837">
    <property type="entry name" value="Glyco_hydro_2_N"/>
    <property type="match status" value="1"/>
</dbReference>
<dbReference type="InterPro" id="IPR023230">
    <property type="entry name" value="Glyco_hydro_2_CS"/>
</dbReference>